<name>A0A4Y7PIF1_9AGAM</name>
<dbReference type="EMBL" id="ML170375">
    <property type="protein sequence ID" value="TDL14190.1"/>
    <property type="molecule type" value="Genomic_DNA"/>
</dbReference>
<evidence type="ECO:0008006" key="3">
    <source>
        <dbReference type="Google" id="ProtNLM"/>
    </source>
</evidence>
<organism evidence="1 2">
    <name type="scientific">Rickenella mellea</name>
    <dbReference type="NCBI Taxonomy" id="50990"/>
    <lineage>
        <taxon>Eukaryota</taxon>
        <taxon>Fungi</taxon>
        <taxon>Dikarya</taxon>
        <taxon>Basidiomycota</taxon>
        <taxon>Agaricomycotina</taxon>
        <taxon>Agaricomycetes</taxon>
        <taxon>Hymenochaetales</taxon>
        <taxon>Rickenellaceae</taxon>
        <taxon>Rickenella</taxon>
    </lineage>
</organism>
<protein>
    <recommendedName>
        <fullName evidence="3">F-box domain-containing protein</fullName>
    </recommendedName>
</protein>
<dbReference type="VEuPathDB" id="FungiDB:BD410DRAFT_846265"/>
<reference evidence="1 2" key="1">
    <citation type="submission" date="2018-06" db="EMBL/GenBank/DDBJ databases">
        <title>A transcriptomic atlas of mushroom development highlights an independent origin of complex multicellularity.</title>
        <authorList>
            <consortium name="DOE Joint Genome Institute"/>
            <person name="Krizsan K."/>
            <person name="Almasi E."/>
            <person name="Merenyi Z."/>
            <person name="Sahu N."/>
            <person name="Viragh M."/>
            <person name="Koszo T."/>
            <person name="Mondo S."/>
            <person name="Kiss B."/>
            <person name="Balint B."/>
            <person name="Kues U."/>
            <person name="Barry K."/>
            <person name="Hegedus J.C."/>
            <person name="Henrissat B."/>
            <person name="Johnson J."/>
            <person name="Lipzen A."/>
            <person name="Ohm R."/>
            <person name="Nagy I."/>
            <person name="Pangilinan J."/>
            <person name="Yan J."/>
            <person name="Xiong Y."/>
            <person name="Grigoriev I.V."/>
            <person name="Hibbett D.S."/>
            <person name="Nagy L.G."/>
        </authorList>
    </citation>
    <scope>NUCLEOTIDE SEQUENCE [LARGE SCALE GENOMIC DNA]</scope>
    <source>
        <strain evidence="1 2">SZMC22713</strain>
    </source>
</reference>
<dbReference type="Proteomes" id="UP000294933">
    <property type="component" value="Unassembled WGS sequence"/>
</dbReference>
<accession>A0A4Y7PIF1</accession>
<gene>
    <name evidence="1" type="ORF">BD410DRAFT_846265</name>
</gene>
<proteinExistence type="predicted"/>
<keyword evidence="2" id="KW-1185">Reference proteome</keyword>
<sequence length="200" mass="22542">MARAIYLAGSLQNLNLRLENCEAGPVSSPLDAAEIPAPHSFKIQTLKITVRADNSKSTAYNIIHQLHGALSYLLPLVVDISLDRCPFETLYGENGELFPDGSSIKLHIARSLRFETPRADFYASSWSYYSWTRFSSIHHLCFRNCDKLTEYGAKSLANKLLTPGANVDLQSLEFTRCKRVSEECLLNLHDDFGDKLKWTI</sequence>
<evidence type="ECO:0000313" key="2">
    <source>
        <dbReference type="Proteomes" id="UP000294933"/>
    </source>
</evidence>
<evidence type="ECO:0000313" key="1">
    <source>
        <dbReference type="EMBL" id="TDL14190.1"/>
    </source>
</evidence>
<dbReference type="AlphaFoldDB" id="A0A4Y7PIF1"/>